<organism evidence="2 3">
    <name type="scientific">Labeo rohita</name>
    <name type="common">Indian major carp</name>
    <name type="synonym">Cyprinus rohita</name>
    <dbReference type="NCBI Taxonomy" id="84645"/>
    <lineage>
        <taxon>Eukaryota</taxon>
        <taxon>Metazoa</taxon>
        <taxon>Chordata</taxon>
        <taxon>Craniata</taxon>
        <taxon>Vertebrata</taxon>
        <taxon>Euteleostomi</taxon>
        <taxon>Actinopterygii</taxon>
        <taxon>Neopterygii</taxon>
        <taxon>Teleostei</taxon>
        <taxon>Ostariophysi</taxon>
        <taxon>Cypriniformes</taxon>
        <taxon>Cyprinidae</taxon>
        <taxon>Labeoninae</taxon>
        <taxon>Labeonini</taxon>
        <taxon>Labeo</taxon>
    </lineage>
</organism>
<proteinExistence type="evidence at protein level"/>
<comment type="caution">
    <text evidence="2">The sequence shown here is derived from an EMBL/GenBank/DDBJ whole genome shotgun (WGS) entry which is preliminary data.</text>
</comment>
<evidence type="ECO:0000313" key="3">
    <source>
        <dbReference type="Proteomes" id="UP000290572"/>
    </source>
</evidence>
<feature type="region of interest" description="Disordered" evidence="1">
    <location>
        <begin position="1"/>
        <end position="91"/>
    </location>
</feature>
<feature type="compositionally biased region" description="Polar residues" evidence="1">
    <location>
        <begin position="71"/>
        <end position="81"/>
    </location>
</feature>
<feature type="compositionally biased region" description="Acidic residues" evidence="1">
    <location>
        <begin position="51"/>
        <end position="62"/>
    </location>
</feature>
<name>A0A498P4G6_LABRO</name>
<reference evidence="2 3" key="1">
    <citation type="submission" date="2018-03" db="EMBL/GenBank/DDBJ databases">
        <title>Draft genome sequence of Rohu Carp (Labeo rohita).</title>
        <authorList>
            <person name="Das P."/>
            <person name="Kushwaha B."/>
            <person name="Joshi C.G."/>
            <person name="Kumar D."/>
            <person name="Nagpure N.S."/>
            <person name="Sahoo L."/>
            <person name="Das S.P."/>
            <person name="Bit A."/>
            <person name="Patnaik S."/>
            <person name="Meher P.K."/>
            <person name="Jayasankar P."/>
            <person name="Koringa P.G."/>
            <person name="Patel N.V."/>
            <person name="Hinsu A.T."/>
            <person name="Kumar R."/>
            <person name="Pandey M."/>
            <person name="Agarwal S."/>
            <person name="Srivastava S."/>
            <person name="Singh M."/>
            <person name="Iquebal M.A."/>
            <person name="Jaiswal S."/>
            <person name="Angadi U.B."/>
            <person name="Kumar N."/>
            <person name="Raza M."/>
            <person name="Shah T.M."/>
            <person name="Rai A."/>
            <person name="Jena J.K."/>
        </authorList>
    </citation>
    <scope>NUCLEOTIDE SEQUENCE [LARGE SCALE GENOMIC DNA]</scope>
    <source>
        <strain evidence="2">DASCIFA01</strain>
        <tissue evidence="2">Testis</tissue>
    </source>
</reference>
<keyword evidence="3" id="KW-1185">Reference proteome</keyword>
<protein>
    <submittedName>
        <fullName evidence="2">Phosphatase 1 regulatory subunit 12A-like protein</fullName>
    </submittedName>
</protein>
<evidence type="ECO:0000256" key="1">
    <source>
        <dbReference type="SAM" id="MobiDB-lite"/>
    </source>
</evidence>
<dbReference type="EMBL" id="QBIY01003311">
    <property type="protein sequence ID" value="RXN39103.1"/>
    <property type="molecule type" value="Genomic_DNA"/>
</dbReference>
<keyword evidence="4" id="KW-1267">Proteomics identification</keyword>
<sequence length="106" mass="11939">MQKSDLLGLTHPPGAPRPDRQDADSALAEIEERARERRRARARRRGKTGESDDNDPSGEEETSGGRDPQTDRYTSSRSDSVLNDCILTRGSESRDFRKVRRGLWLG</sequence>
<dbReference type="STRING" id="84645.A0A498P4G6"/>
<dbReference type="AlphaFoldDB" id="A0A498P4G6"/>
<evidence type="ECO:0007829" key="4">
    <source>
        <dbReference type="PeptideAtlas" id="A0A498P4G6"/>
    </source>
</evidence>
<dbReference type="Proteomes" id="UP000290572">
    <property type="component" value="Unassembled WGS sequence"/>
</dbReference>
<gene>
    <name evidence="2" type="ORF">ROHU_000508</name>
</gene>
<feature type="compositionally biased region" description="Basic residues" evidence="1">
    <location>
        <begin position="36"/>
        <end position="46"/>
    </location>
</feature>
<evidence type="ECO:0000313" key="2">
    <source>
        <dbReference type="EMBL" id="RXN39103.1"/>
    </source>
</evidence>
<accession>A0A498P4G6</accession>